<dbReference type="PANTHER" id="PTHR35704">
    <property type="entry name" value="OS02G0254600 PROTEIN"/>
    <property type="match status" value="1"/>
</dbReference>
<evidence type="ECO:0000313" key="2">
    <source>
        <dbReference type="EMBL" id="AFK46700.1"/>
    </source>
</evidence>
<reference evidence="2" key="1">
    <citation type="submission" date="2012-05" db="EMBL/GenBank/DDBJ databases">
        <authorList>
            <person name="Krishnakumar V."/>
            <person name="Cheung F."/>
            <person name="Xiao Y."/>
            <person name="Chan A."/>
            <person name="Moskal W.A."/>
            <person name="Town C.D."/>
        </authorList>
    </citation>
    <scope>NUCLEOTIDE SEQUENCE</scope>
</reference>
<dbReference type="EMBL" id="BT146906">
    <property type="protein sequence ID" value="AFK46700.1"/>
    <property type="molecule type" value="mRNA"/>
</dbReference>
<organism evidence="2">
    <name type="scientific">Lotus japonicus</name>
    <name type="common">Lotus corniculatus var. japonicus</name>
    <dbReference type="NCBI Taxonomy" id="34305"/>
    <lineage>
        <taxon>Eukaryota</taxon>
        <taxon>Viridiplantae</taxon>
        <taxon>Streptophyta</taxon>
        <taxon>Embryophyta</taxon>
        <taxon>Tracheophyta</taxon>
        <taxon>Spermatophyta</taxon>
        <taxon>Magnoliopsida</taxon>
        <taxon>eudicotyledons</taxon>
        <taxon>Gunneridae</taxon>
        <taxon>Pentapetalae</taxon>
        <taxon>rosids</taxon>
        <taxon>fabids</taxon>
        <taxon>Fabales</taxon>
        <taxon>Fabaceae</taxon>
        <taxon>Papilionoideae</taxon>
        <taxon>50 kb inversion clade</taxon>
        <taxon>NPAAA clade</taxon>
        <taxon>Hologalegina</taxon>
        <taxon>robinioid clade</taxon>
        <taxon>Loteae</taxon>
        <taxon>Lotus</taxon>
    </lineage>
</organism>
<sequence>MGNCMETCTLRKQDAMRMQKKQQQKQEEDTKTRSSGFVKINDSKGKNGLRMKIVLTKEELKWLMLQLNEKGGMKLEKVLGEIERGREIKVEGSWKPSLESIVEAPESPDMDR</sequence>
<accession>I3T2F8</accession>
<name>I3T2F8_LOTJA</name>
<evidence type="ECO:0000256" key="1">
    <source>
        <dbReference type="SAM" id="MobiDB-lite"/>
    </source>
</evidence>
<dbReference type="AlphaFoldDB" id="I3T2F8"/>
<feature type="region of interest" description="Disordered" evidence="1">
    <location>
        <begin position="13"/>
        <end position="43"/>
    </location>
</feature>
<proteinExistence type="evidence at transcript level"/>
<protein>
    <submittedName>
        <fullName evidence="2">Uncharacterized protein</fullName>
    </submittedName>
</protein>
<dbReference type="PANTHER" id="PTHR35704:SF1">
    <property type="entry name" value="OS02G0254600 PROTEIN"/>
    <property type="match status" value="1"/>
</dbReference>